<protein>
    <submittedName>
        <fullName evidence="1">Uncharacterized protein</fullName>
    </submittedName>
</protein>
<sequence length="64" mass="7122">QSPSAQGSANRKSTFTDELHKLVDEWSKEAVCPVQPKPSLNQIKQIQQVQELGGWGQTTEVKET</sequence>
<evidence type="ECO:0000313" key="2">
    <source>
        <dbReference type="Proteomes" id="UP001529510"/>
    </source>
</evidence>
<gene>
    <name evidence="1" type="ORF">M9458_046271</name>
</gene>
<feature type="non-terminal residue" evidence="1">
    <location>
        <position position="1"/>
    </location>
</feature>
<dbReference type="AlphaFoldDB" id="A0ABD0N7Y2"/>
<keyword evidence="2" id="KW-1185">Reference proteome</keyword>
<evidence type="ECO:0000313" key="1">
    <source>
        <dbReference type="EMBL" id="KAL0158195.1"/>
    </source>
</evidence>
<organism evidence="1 2">
    <name type="scientific">Cirrhinus mrigala</name>
    <name type="common">Mrigala</name>
    <dbReference type="NCBI Taxonomy" id="683832"/>
    <lineage>
        <taxon>Eukaryota</taxon>
        <taxon>Metazoa</taxon>
        <taxon>Chordata</taxon>
        <taxon>Craniata</taxon>
        <taxon>Vertebrata</taxon>
        <taxon>Euteleostomi</taxon>
        <taxon>Actinopterygii</taxon>
        <taxon>Neopterygii</taxon>
        <taxon>Teleostei</taxon>
        <taxon>Ostariophysi</taxon>
        <taxon>Cypriniformes</taxon>
        <taxon>Cyprinidae</taxon>
        <taxon>Labeoninae</taxon>
        <taxon>Labeonini</taxon>
        <taxon>Cirrhinus</taxon>
    </lineage>
</organism>
<comment type="caution">
    <text evidence="1">The sequence shown here is derived from an EMBL/GenBank/DDBJ whole genome shotgun (WGS) entry which is preliminary data.</text>
</comment>
<dbReference type="Proteomes" id="UP001529510">
    <property type="component" value="Unassembled WGS sequence"/>
</dbReference>
<proteinExistence type="predicted"/>
<reference evidence="1 2" key="1">
    <citation type="submission" date="2024-05" db="EMBL/GenBank/DDBJ databases">
        <title>Genome sequencing and assembly of Indian major carp, Cirrhinus mrigala (Hamilton, 1822).</title>
        <authorList>
            <person name="Mohindra V."/>
            <person name="Chowdhury L.M."/>
            <person name="Lal K."/>
            <person name="Jena J.K."/>
        </authorList>
    </citation>
    <scope>NUCLEOTIDE SEQUENCE [LARGE SCALE GENOMIC DNA]</scope>
    <source>
        <strain evidence="1">CM1030</strain>
        <tissue evidence="1">Blood</tissue>
    </source>
</reference>
<accession>A0ABD0N7Y2</accession>
<dbReference type="EMBL" id="JAMKFB020000023">
    <property type="protein sequence ID" value="KAL0158195.1"/>
    <property type="molecule type" value="Genomic_DNA"/>
</dbReference>
<name>A0ABD0N7Y2_CIRMR</name>